<protein>
    <submittedName>
        <fullName evidence="2">Uncharacterized protein</fullName>
    </submittedName>
</protein>
<dbReference type="AlphaFoldDB" id="A0A0E0EL43"/>
<feature type="compositionally biased region" description="Low complexity" evidence="1">
    <location>
        <begin position="92"/>
        <end position="123"/>
    </location>
</feature>
<reference evidence="2" key="1">
    <citation type="submission" date="2015-04" db="UniProtKB">
        <authorList>
            <consortium name="EnsemblPlants"/>
        </authorList>
    </citation>
    <scope>IDENTIFICATION</scope>
</reference>
<dbReference type="HOGENOM" id="CLU_1112803_0_0_1"/>
<organism evidence="2">
    <name type="scientific">Oryza meridionalis</name>
    <dbReference type="NCBI Taxonomy" id="40149"/>
    <lineage>
        <taxon>Eukaryota</taxon>
        <taxon>Viridiplantae</taxon>
        <taxon>Streptophyta</taxon>
        <taxon>Embryophyta</taxon>
        <taxon>Tracheophyta</taxon>
        <taxon>Spermatophyta</taxon>
        <taxon>Magnoliopsida</taxon>
        <taxon>Liliopsida</taxon>
        <taxon>Poales</taxon>
        <taxon>Poaceae</taxon>
        <taxon>BOP clade</taxon>
        <taxon>Oryzoideae</taxon>
        <taxon>Oryzeae</taxon>
        <taxon>Oryzinae</taxon>
        <taxon>Oryza</taxon>
    </lineage>
</organism>
<evidence type="ECO:0000313" key="3">
    <source>
        <dbReference type="Proteomes" id="UP000008021"/>
    </source>
</evidence>
<reference evidence="2" key="2">
    <citation type="submission" date="2018-05" db="EMBL/GenBank/DDBJ databases">
        <title>OmerRS3 (Oryza meridionalis Reference Sequence Version 3).</title>
        <authorList>
            <person name="Zhang J."/>
            <person name="Kudrna D."/>
            <person name="Lee S."/>
            <person name="Talag J."/>
            <person name="Welchert J."/>
            <person name="Wing R.A."/>
        </authorList>
    </citation>
    <scope>NUCLEOTIDE SEQUENCE [LARGE SCALE GENOMIC DNA]</scope>
    <source>
        <strain evidence="2">cv. OR44</strain>
    </source>
</reference>
<evidence type="ECO:0000313" key="2">
    <source>
        <dbReference type="EnsemblPlants" id="OMERI08G11170.1"/>
    </source>
</evidence>
<dbReference type="Gramene" id="OMERI08G11170.1">
    <property type="protein sequence ID" value="OMERI08G11170.1"/>
    <property type="gene ID" value="OMERI08G11170"/>
</dbReference>
<sequence length="250" mass="26049">MAGAADAPRPPAIGGGAVGGGRRECSLPLFNCLSLSFLSLLDFSVSSLLRPSGVGWRRGGPHGDGEAARAATAAGRPARRRPRGGPHGDGGAAHAATAAGVGAARVPTAPGGGASRAPTAPAPNRRRAPDRGHARHRLSPLRRPLPASGLSLRRPFPASGLSLHRALQIRPMARRIWTAEAAMGKVAAARRQLHGRPAAERRTTSRGGDGRRGSLSDEELSPASHGATKREATARTVRPRRSSPRRWQLF</sequence>
<proteinExistence type="predicted"/>
<dbReference type="Proteomes" id="UP000008021">
    <property type="component" value="Chromosome 8"/>
</dbReference>
<keyword evidence="3" id="KW-1185">Reference proteome</keyword>
<feature type="compositionally biased region" description="Low complexity" evidence="1">
    <location>
        <begin position="141"/>
        <end position="155"/>
    </location>
</feature>
<dbReference type="EnsemblPlants" id="OMERI08G11170.1">
    <property type="protein sequence ID" value="OMERI08G11170.1"/>
    <property type="gene ID" value="OMERI08G11170"/>
</dbReference>
<name>A0A0E0EL43_9ORYZ</name>
<feature type="region of interest" description="Disordered" evidence="1">
    <location>
        <begin position="56"/>
        <end position="156"/>
    </location>
</feature>
<feature type="region of interest" description="Disordered" evidence="1">
    <location>
        <begin position="188"/>
        <end position="250"/>
    </location>
</feature>
<evidence type="ECO:0000256" key="1">
    <source>
        <dbReference type="SAM" id="MobiDB-lite"/>
    </source>
</evidence>
<feature type="compositionally biased region" description="Basic and acidic residues" evidence="1">
    <location>
        <begin position="197"/>
        <end position="215"/>
    </location>
</feature>
<accession>A0A0E0EL43</accession>